<dbReference type="AlphaFoldDB" id="A0A8S3G958"/>
<evidence type="ECO:0000313" key="1">
    <source>
        <dbReference type="EMBL" id="CAF5159637.1"/>
    </source>
</evidence>
<proteinExistence type="predicted"/>
<sequence length="144" mass="17375">MFNVFLRLDIPQGKVVWSNIPQHRKNFYIRGPRLEFRPFTLEHHNQYKCLIKSKQSNEILRTLTFNTYSNIYEQTDRKPKLNLTIDTSHLVDDGELRIICSTDNSNEYHQWRFDDQMPRSKNHYELSIDNYTSIMIIPDFDFDV</sequence>
<accession>A0A8S3G958</accession>
<protein>
    <submittedName>
        <fullName evidence="1">Uncharacterized protein</fullName>
    </submittedName>
</protein>
<feature type="non-terminal residue" evidence="1">
    <location>
        <position position="1"/>
    </location>
</feature>
<comment type="caution">
    <text evidence="1">The sequence shown here is derived from an EMBL/GenBank/DDBJ whole genome shotgun (WGS) entry which is preliminary data.</text>
</comment>
<dbReference type="Proteomes" id="UP000681967">
    <property type="component" value="Unassembled WGS sequence"/>
</dbReference>
<organism evidence="1 2">
    <name type="scientific">Rotaria magnacalcarata</name>
    <dbReference type="NCBI Taxonomy" id="392030"/>
    <lineage>
        <taxon>Eukaryota</taxon>
        <taxon>Metazoa</taxon>
        <taxon>Spiralia</taxon>
        <taxon>Gnathifera</taxon>
        <taxon>Rotifera</taxon>
        <taxon>Eurotatoria</taxon>
        <taxon>Bdelloidea</taxon>
        <taxon>Philodinida</taxon>
        <taxon>Philodinidae</taxon>
        <taxon>Rotaria</taxon>
    </lineage>
</organism>
<reference evidence="1" key="1">
    <citation type="submission" date="2021-02" db="EMBL/GenBank/DDBJ databases">
        <authorList>
            <person name="Nowell W R."/>
        </authorList>
    </citation>
    <scope>NUCLEOTIDE SEQUENCE</scope>
</reference>
<name>A0A8S3G958_9BILA</name>
<gene>
    <name evidence="1" type="ORF">BYL167_LOCUS74202</name>
</gene>
<dbReference type="EMBL" id="CAJOBH010264537">
    <property type="protein sequence ID" value="CAF5159637.1"/>
    <property type="molecule type" value="Genomic_DNA"/>
</dbReference>
<evidence type="ECO:0000313" key="2">
    <source>
        <dbReference type="Proteomes" id="UP000681967"/>
    </source>
</evidence>